<dbReference type="InterPro" id="IPR052192">
    <property type="entry name" value="Insect_Ionotropic_Sensory_Rcpt"/>
</dbReference>
<evidence type="ECO:0000256" key="1">
    <source>
        <dbReference type="ARBA" id="ARBA00004651"/>
    </source>
</evidence>
<evidence type="ECO:0000256" key="8">
    <source>
        <dbReference type="ARBA" id="ARBA00023180"/>
    </source>
</evidence>
<keyword evidence="4 9" id="KW-0812">Transmembrane</keyword>
<keyword evidence="10" id="KW-0732">Signal</keyword>
<dbReference type="GO" id="GO:0005886">
    <property type="term" value="C:plasma membrane"/>
    <property type="evidence" value="ECO:0007669"/>
    <property type="project" value="UniProtKB-SubCell"/>
</dbReference>
<feature type="transmembrane region" description="Helical" evidence="9">
    <location>
        <begin position="540"/>
        <end position="562"/>
    </location>
</feature>
<dbReference type="EMBL" id="VTPC01007531">
    <property type="protein sequence ID" value="KAF2893934.1"/>
    <property type="molecule type" value="Genomic_DNA"/>
</dbReference>
<evidence type="ECO:0000259" key="11">
    <source>
        <dbReference type="Pfam" id="PF00060"/>
    </source>
</evidence>
<sequence>MKISFCLTCTVIFSCDVLGFITYSSDSKTPRKHFLCLVKDLILPEEKIQFIYESYDEDYLSLLTIENVRLIVRLDRPMKKLLDLCNVYVILIENYDLLNCTLSRLKQSSIWNESRTPRGKFIIVVPNLIYIKESLLIDIFWKHDITCVTIIAQNPTSSNWSAHPLSILKDKLHLGNRNIKSRPSIKMIMPYMINISETKELYVNAVYGTMFNYLKIVGKALGMDATFILTKTPKEFIYDNSVDIYLLLCTSRDLRFYEDYDVSDYFFRDIVTWAVPKFEMSSLGVILSIFKWTVWLTIIAVLVGVTIMWWLFGKSSNEHKEFDSFQSCILSTVVIILNNPINVLPKSNVLRILTLFHLIFSIQISQYFQGKLSSVLTHPEKSSISTIEELADSSLEIIGSEKINKLMLERKDNPVFLRIQKRLIREQLLNLTDNLMKVAYYRNCSSVIGKKILRYAFPNLMPMVSLIEYNSGLLEMEITFAMRKGHYFLDILNTFGRRISQAGFYKKIFTDAISKSYKTTMIEETKELVVLTFRHLKGLFILWFLGLLVATFVFIAEISHLISVLTHPKTEPEIRTIEELSESQFLLLGTSKTKNMILERVDNLVYKKIYNKIIVKDPFNITRDLIHAANSRNYGVIMGKQILRHVFPQLVSKVYLLEYHSGLQELELSYAVPKGHYILNTLNNFCRGITEGGLYKKMFNDFVSRNSKNIKFEKDPDKIVSLGIHHVRGLFLWWLSGLLIASSMITNVTLLTEQHSNYNNSKMVTVMNLDQNVKHSKYVCFDNVIRVPKIHEIKMITPLPVNLSTNSEAYIQSIYANLISVLTHPKREPELRTIEELSESGFLLLGTSKTKNMILEHAQNPVYKKIHDKIIATDPFNVTRDVIRTINSRKYGTIMGKKVLHHVFPQFLTKLYLLEYHSGLQELDLSFAVLKGHYILNALNNYRRGITEGGLYKKMFNDFASKSTKNIKFDKESNKIVSLGIQHVRGLFL</sequence>
<dbReference type="AlphaFoldDB" id="A0A8K0CUP0"/>
<keyword evidence="8" id="KW-0325">Glycoprotein</keyword>
<evidence type="ECO:0000256" key="2">
    <source>
        <dbReference type="ARBA" id="ARBA00008685"/>
    </source>
</evidence>
<dbReference type="PANTHER" id="PTHR42643:SF24">
    <property type="entry name" value="IONOTROPIC RECEPTOR 60A"/>
    <property type="match status" value="1"/>
</dbReference>
<evidence type="ECO:0000313" key="12">
    <source>
        <dbReference type="EMBL" id="KAF2893934.1"/>
    </source>
</evidence>
<reference evidence="12" key="1">
    <citation type="submission" date="2019-08" db="EMBL/GenBank/DDBJ databases">
        <title>The genome of the North American firefly Photinus pyralis.</title>
        <authorList>
            <consortium name="Photinus pyralis genome working group"/>
            <person name="Fallon T.R."/>
            <person name="Sander Lower S.E."/>
            <person name="Weng J.-K."/>
        </authorList>
    </citation>
    <scope>NUCLEOTIDE SEQUENCE</scope>
    <source>
        <strain evidence="12">TRF0915ILg1</strain>
        <tissue evidence="12">Whole body</tissue>
    </source>
</reference>
<keyword evidence="7" id="KW-0675">Receptor</keyword>
<comment type="caution">
    <text evidence="12">The sequence shown here is derived from an EMBL/GenBank/DDBJ whole genome shotgun (WGS) entry which is preliminary data.</text>
</comment>
<organism evidence="12 13">
    <name type="scientific">Ignelater luminosus</name>
    <name type="common">Cucubano</name>
    <name type="synonym">Pyrophorus luminosus</name>
    <dbReference type="NCBI Taxonomy" id="2038154"/>
    <lineage>
        <taxon>Eukaryota</taxon>
        <taxon>Metazoa</taxon>
        <taxon>Ecdysozoa</taxon>
        <taxon>Arthropoda</taxon>
        <taxon>Hexapoda</taxon>
        <taxon>Insecta</taxon>
        <taxon>Pterygota</taxon>
        <taxon>Neoptera</taxon>
        <taxon>Endopterygota</taxon>
        <taxon>Coleoptera</taxon>
        <taxon>Polyphaga</taxon>
        <taxon>Elateriformia</taxon>
        <taxon>Elateroidea</taxon>
        <taxon>Elateridae</taxon>
        <taxon>Agrypninae</taxon>
        <taxon>Pyrophorini</taxon>
        <taxon>Ignelater</taxon>
    </lineage>
</organism>
<dbReference type="Gene3D" id="1.10.287.70">
    <property type="match status" value="1"/>
</dbReference>
<feature type="chain" id="PRO_5035442116" description="Ionotropic glutamate receptor C-terminal domain-containing protein" evidence="10">
    <location>
        <begin position="20"/>
        <end position="989"/>
    </location>
</feature>
<accession>A0A8K0CUP0</accession>
<keyword evidence="6 9" id="KW-0472">Membrane</keyword>
<evidence type="ECO:0000256" key="10">
    <source>
        <dbReference type="SAM" id="SignalP"/>
    </source>
</evidence>
<evidence type="ECO:0000313" key="13">
    <source>
        <dbReference type="Proteomes" id="UP000801492"/>
    </source>
</evidence>
<comment type="subcellular location">
    <subcellularLocation>
        <location evidence="1">Cell membrane</location>
        <topology evidence="1">Multi-pass membrane protein</topology>
    </subcellularLocation>
</comment>
<evidence type="ECO:0000256" key="5">
    <source>
        <dbReference type="ARBA" id="ARBA00022989"/>
    </source>
</evidence>
<protein>
    <recommendedName>
        <fullName evidence="11">Ionotropic glutamate receptor C-terminal domain-containing protein</fullName>
    </recommendedName>
</protein>
<dbReference type="Proteomes" id="UP000801492">
    <property type="component" value="Unassembled WGS sequence"/>
</dbReference>
<proteinExistence type="inferred from homology"/>
<dbReference type="Pfam" id="PF00060">
    <property type="entry name" value="Lig_chan"/>
    <property type="match status" value="1"/>
</dbReference>
<feature type="transmembrane region" description="Helical" evidence="9">
    <location>
        <begin position="292"/>
        <end position="312"/>
    </location>
</feature>
<evidence type="ECO:0000256" key="9">
    <source>
        <dbReference type="SAM" id="Phobius"/>
    </source>
</evidence>
<gene>
    <name evidence="12" type="ORF">ILUMI_12244</name>
</gene>
<comment type="similarity">
    <text evidence="2">Belongs to the glutamate-gated ion channel (TC 1.A.10.1) family.</text>
</comment>
<feature type="non-terminal residue" evidence="12">
    <location>
        <position position="989"/>
    </location>
</feature>
<evidence type="ECO:0000256" key="6">
    <source>
        <dbReference type="ARBA" id="ARBA00023136"/>
    </source>
</evidence>
<dbReference type="InterPro" id="IPR001320">
    <property type="entry name" value="Iontro_rcpt_C"/>
</dbReference>
<keyword evidence="13" id="KW-1185">Reference proteome</keyword>
<dbReference type="PROSITE" id="PS51257">
    <property type="entry name" value="PROKAR_LIPOPROTEIN"/>
    <property type="match status" value="1"/>
</dbReference>
<name>A0A8K0CUP0_IGNLU</name>
<dbReference type="GO" id="GO:0015276">
    <property type="term" value="F:ligand-gated monoatomic ion channel activity"/>
    <property type="evidence" value="ECO:0007669"/>
    <property type="project" value="InterPro"/>
</dbReference>
<dbReference type="PANTHER" id="PTHR42643">
    <property type="entry name" value="IONOTROPIC RECEPTOR 20A-RELATED"/>
    <property type="match status" value="1"/>
</dbReference>
<keyword evidence="3" id="KW-1003">Cell membrane</keyword>
<evidence type="ECO:0000256" key="4">
    <source>
        <dbReference type="ARBA" id="ARBA00022692"/>
    </source>
</evidence>
<evidence type="ECO:0000256" key="3">
    <source>
        <dbReference type="ARBA" id="ARBA00022475"/>
    </source>
</evidence>
<feature type="domain" description="Ionotropic glutamate receptor C-terminal" evidence="11">
    <location>
        <begin position="292"/>
        <end position="547"/>
    </location>
</feature>
<dbReference type="OrthoDB" id="6733234at2759"/>
<feature type="signal peptide" evidence="10">
    <location>
        <begin position="1"/>
        <end position="19"/>
    </location>
</feature>
<keyword evidence="5 9" id="KW-1133">Transmembrane helix</keyword>
<evidence type="ECO:0000256" key="7">
    <source>
        <dbReference type="ARBA" id="ARBA00023170"/>
    </source>
</evidence>
<dbReference type="GO" id="GO:0050906">
    <property type="term" value="P:detection of stimulus involved in sensory perception"/>
    <property type="evidence" value="ECO:0007669"/>
    <property type="project" value="UniProtKB-ARBA"/>
</dbReference>